<dbReference type="Proteomes" id="UP000599024">
    <property type="component" value="Unassembled WGS sequence"/>
</dbReference>
<feature type="binding site" evidence="9">
    <location>
        <position position="86"/>
    </location>
    <ligand>
        <name>anthranilate</name>
        <dbReference type="ChEBI" id="CHEBI:16567"/>
        <label>1</label>
    </ligand>
</feature>
<proteinExistence type="inferred from homology"/>
<feature type="binding site" evidence="9">
    <location>
        <begin position="114"/>
        <end position="122"/>
    </location>
    <ligand>
        <name>5-phospho-alpha-D-ribose 1-diphosphate</name>
        <dbReference type="ChEBI" id="CHEBI:58017"/>
    </ligand>
</feature>
<dbReference type="InterPro" id="IPR005940">
    <property type="entry name" value="Anthranilate_Pribosyl_Tfrase"/>
</dbReference>
<dbReference type="GO" id="GO:0004048">
    <property type="term" value="F:anthranilate phosphoribosyltransferase activity"/>
    <property type="evidence" value="ECO:0007669"/>
    <property type="project" value="UniProtKB-UniRule"/>
</dbReference>
<evidence type="ECO:0000256" key="2">
    <source>
        <dbReference type="ARBA" id="ARBA00022605"/>
    </source>
</evidence>
<keyword evidence="3 9" id="KW-0328">Glycosyltransferase</keyword>
<dbReference type="AlphaFoldDB" id="A0A8J6TD10"/>
<reference evidence="12 13" key="1">
    <citation type="submission" date="2020-08" db="EMBL/GenBank/DDBJ databases">
        <title>Bridging the membrane lipid divide: bacteria of the FCB group superphylum have the potential to synthesize archaeal ether lipids.</title>
        <authorList>
            <person name="Villanueva L."/>
            <person name="Von Meijenfeldt F.A.B."/>
            <person name="Westbye A.B."/>
            <person name="Yadav S."/>
            <person name="Hopmans E.C."/>
            <person name="Dutilh B.E."/>
            <person name="Sinninghe Damste J.S."/>
        </authorList>
    </citation>
    <scope>NUCLEOTIDE SEQUENCE [LARGE SCALE GENOMIC DNA]</scope>
    <source>
        <strain evidence="12">NIOZ-UU81</strain>
    </source>
</reference>
<dbReference type="InterPro" id="IPR017459">
    <property type="entry name" value="Glycosyl_Trfase_fam3_N_dom"/>
</dbReference>
<dbReference type="InterPro" id="IPR036320">
    <property type="entry name" value="Glycosyl_Trfase_fam3_N_dom_sf"/>
</dbReference>
<dbReference type="PANTHER" id="PTHR43285">
    <property type="entry name" value="ANTHRANILATE PHOSPHORIBOSYLTRANSFERASE"/>
    <property type="match status" value="1"/>
</dbReference>
<organism evidence="12 13">
    <name type="scientific">Candidatus Desulfatifera sulfidica</name>
    <dbReference type="NCBI Taxonomy" id="2841691"/>
    <lineage>
        <taxon>Bacteria</taxon>
        <taxon>Pseudomonadati</taxon>
        <taxon>Thermodesulfobacteriota</taxon>
        <taxon>Desulfobulbia</taxon>
        <taxon>Desulfobulbales</taxon>
        <taxon>Desulfobulbaceae</taxon>
        <taxon>Candidatus Desulfatifera</taxon>
    </lineage>
</organism>
<sequence length="346" mass="35376">MDIKEAISRVVTRKDLSEIEMVTVMNQIMGGEATSAQIGSFITALRMKGETVAEITGAVRVMRDKVTVIDAGVDVAGGDILVDTCGTGGDGSGTFNVSTTSAFVVAGAGVPVAKHGNRSVSSLCGSADVLEAAGVSLDLTADQISRCIKETGIGFLFAPALHGAMKHAIGPRREIGIRTIFNILGPLTNPAAANVQVLGVFAAELTEPLAKVLGELGSRRALVVHGEGNLDELTVTGSTRVSELKDNVVRTYTITPEELGLNRASLADLAAGEDAKASASQMRAVLNGESGAKRDMVLLNSGAALMAAGLADDLNAGIAQAAGVIDSGRALAKLDALVSLSRQLAA</sequence>
<keyword evidence="4 9" id="KW-0808">Transferase</keyword>
<evidence type="ECO:0000256" key="5">
    <source>
        <dbReference type="ARBA" id="ARBA00022822"/>
    </source>
</evidence>
<dbReference type="GO" id="GO:0005829">
    <property type="term" value="C:cytosol"/>
    <property type="evidence" value="ECO:0007669"/>
    <property type="project" value="TreeGrafter"/>
</dbReference>
<dbReference type="SUPFAM" id="SSF47648">
    <property type="entry name" value="Nucleoside phosphorylase/phosphoribosyltransferase N-terminal domain"/>
    <property type="match status" value="1"/>
</dbReference>
<feature type="binding site" evidence="9">
    <location>
        <position position="94"/>
    </location>
    <ligand>
        <name>5-phospho-alpha-D-ribose 1-diphosphate</name>
        <dbReference type="ChEBI" id="CHEBI:58017"/>
    </ligand>
</feature>
<comment type="catalytic activity">
    <reaction evidence="7 9">
        <text>N-(5-phospho-beta-D-ribosyl)anthranilate + diphosphate = 5-phospho-alpha-D-ribose 1-diphosphate + anthranilate</text>
        <dbReference type="Rhea" id="RHEA:11768"/>
        <dbReference type="ChEBI" id="CHEBI:16567"/>
        <dbReference type="ChEBI" id="CHEBI:18277"/>
        <dbReference type="ChEBI" id="CHEBI:33019"/>
        <dbReference type="ChEBI" id="CHEBI:58017"/>
        <dbReference type="EC" id="2.4.2.18"/>
    </reaction>
</comment>
<dbReference type="InterPro" id="IPR035902">
    <property type="entry name" value="Nuc_phospho_transferase"/>
</dbReference>
<comment type="pathway">
    <text evidence="1 9">Amino-acid biosynthesis; L-tryptophan biosynthesis; L-tryptophan from chorismate: step 2/5.</text>
</comment>
<keyword evidence="6 9" id="KW-0057">Aromatic amino acid biosynthesis</keyword>
<evidence type="ECO:0000256" key="9">
    <source>
        <dbReference type="HAMAP-Rule" id="MF_00211"/>
    </source>
</evidence>
<evidence type="ECO:0000259" key="10">
    <source>
        <dbReference type="Pfam" id="PF00591"/>
    </source>
</evidence>
<comment type="subunit">
    <text evidence="9">Homodimer.</text>
</comment>
<dbReference type="GO" id="GO:0000162">
    <property type="term" value="P:L-tryptophan biosynthetic process"/>
    <property type="evidence" value="ECO:0007669"/>
    <property type="project" value="UniProtKB-UniRule"/>
</dbReference>
<comment type="cofactor">
    <cofactor evidence="9">
        <name>Mg(2+)</name>
        <dbReference type="ChEBI" id="CHEBI:18420"/>
    </cofactor>
    <text evidence="9">Binds 2 magnesium ions per monomer.</text>
</comment>
<dbReference type="InterPro" id="IPR000312">
    <property type="entry name" value="Glycosyl_Trfase_fam3"/>
</dbReference>
<dbReference type="EMBL" id="JACNLK010000018">
    <property type="protein sequence ID" value="MBC8207847.1"/>
    <property type="molecule type" value="Genomic_DNA"/>
</dbReference>
<feature type="binding site" evidence="9">
    <location>
        <begin position="96"/>
        <end position="99"/>
    </location>
    <ligand>
        <name>5-phospho-alpha-D-ribose 1-diphosphate</name>
        <dbReference type="ChEBI" id="CHEBI:58017"/>
    </ligand>
</feature>
<comment type="function">
    <text evidence="9">Catalyzes the transfer of the phosphoribosyl group of 5-phosphorylribose-1-pyrophosphate (PRPP) to anthranilate to yield N-(5'-phosphoribosyl)-anthranilate (PRA).</text>
</comment>
<evidence type="ECO:0000256" key="6">
    <source>
        <dbReference type="ARBA" id="ARBA00023141"/>
    </source>
</evidence>
<feature type="binding site" evidence="9">
    <location>
        <position position="86"/>
    </location>
    <ligand>
        <name>5-phospho-alpha-D-ribose 1-diphosphate</name>
        <dbReference type="ChEBI" id="CHEBI:58017"/>
    </ligand>
</feature>
<evidence type="ECO:0000259" key="11">
    <source>
        <dbReference type="Pfam" id="PF02885"/>
    </source>
</evidence>
<dbReference type="Gene3D" id="3.40.1030.10">
    <property type="entry name" value="Nucleoside phosphorylase/phosphoribosyltransferase catalytic domain"/>
    <property type="match status" value="1"/>
</dbReference>
<keyword evidence="5 9" id="KW-0822">Tryptophan biosynthesis</keyword>
<dbReference type="PANTHER" id="PTHR43285:SF2">
    <property type="entry name" value="ANTHRANILATE PHOSPHORIBOSYLTRANSFERASE"/>
    <property type="match status" value="1"/>
</dbReference>
<dbReference type="Pfam" id="PF00591">
    <property type="entry name" value="Glycos_transf_3"/>
    <property type="match status" value="1"/>
</dbReference>
<evidence type="ECO:0000256" key="8">
    <source>
        <dbReference type="ARBA" id="ARBA00061188"/>
    </source>
</evidence>
<feature type="domain" description="Glycosyl transferase family 3 N-terminal" evidence="11">
    <location>
        <begin position="4"/>
        <end position="65"/>
    </location>
</feature>
<feature type="binding site" evidence="9">
    <location>
        <begin position="89"/>
        <end position="90"/>
    </location>
    <ligand>
        <name>5-phospho-alpha-D-ribose 1-diphosphate</name>
        <dbReference type="ChEBI" id="CHEBI:58017"/>
    </ligand>
</feature>
<protein>
    <recommendedName>
        <fullName evidence="9">Anthranilate phosphoribosyltransferase</fullName>
        <ecNumber evidence="9">2.4.2.18</ecNumber>
    </recommendedName>
</protein>
<dbReference type="Pfam" id="PF02885">
    <property type="entry name" value="Glycos_trans_3N"/>
    <property type="match status" value="1"/>
</dbReference>
<accession>A0A8J6TD10</accession>
<feature type="binding site" evidence="9">
    <location>
        <position position="231"/>
    </location>
    <ligand>
        <name>Mg(2+)</name>
        <dbReference type="ChEBI" id="CHEBI:18420"/>
        <label>2</label>
    </ligand>
</feature>
<dbReference type="EC" id="2.4.2.18" evidence="9"/>
<comment type="caution">
    <text evidence="9">Lacks conserved residue(s) required for the propagation of feature annotation.</text>
</comment>
<dbReference type="NCBIfam" id="TIGR01245">
    <property type="entry name" value="trpD"/>
    <property type="match status" value="1"/>
</dbReference>
<feature type="binding site" evidence="9">
    <location>
        <position position="232"/>
    </location>
    <ligand>
        <name>Mg(2+)</name>
        <dbReference type="ChEBI" id="CHEBI:18420"/>
        <label>2</label>
    </ligand>
</feature>
<dbReference type="Gene3D" id="1.20.970.10">
    <property type="entry name" value="Transferase, Pyrimidine Nucleoside Phosphorylase, Chain C"/>
    <property type="match status" value="1"/>
</dbReference>
<feature type="binding site" evidence="9">
    <location>
        <position position="172"/>
    </location>
    <ligand>
        <name>anthranilate</name>
        <dbReference type="ChEBI" id="CHEBI:16567"/>
        <label>2</label>
    </ligand>
</feature>
<comment type="similarity">
    <text evidence="9">Belongs to the anthranilate phosphoribosyltransferase family.</text>
</comment>
<evidence type="ECO:0000256" key="1">
    <source>
        <dbReference type="ARBA" id="ARBA00004907"/>
    </source>
</evidence>
<dbReference type="SUPFAM" id="SSF52418">
    <property type="entry name" value="Nucleoside phosphorylase/phosphoribosyltransferase catalytic domain"/>
    <property type="match status" value="1"/>
</dbReference>
<dbReference type="GO" id="GO:0000287">
    <property type="term" value="F:magnesium ion binding"/>
    <property type="evidence" value="ECO:0007669"/>
    <property type="project" value="UniProtKB-UniRule"/>
</dbReference>
<comment type="similarity">
    <text evidence="8">In the C-terminal section; belongs to the anthranilate phosphoribosyltransferase family.</text>
</comment>
<feature type="binding site" evidence="9">
    <location>
        <position position="232"/>
    </location>
    <ligand>
        <name>Mg(2+)</name>
        <dbReference type="ChEBI" id="CHEBI:18420"/>
        <label>1</label>
    </ligand>
</feature>
<keyword evidence="9" id="KW-0479">Metal-binding</keyword>
<evidence type="ECO:0000256" key="4">
    <source>
        <dbReference type="ARBA" id="ARBA00022679"/>
    </source>
</evidence>
<name>A0A8J6TD10_9BACT</name>
<evidence type="ECO:0000256" key="3">
    <source>
        <dbReference type="ARBA" id="ARBA00022676"/>
    </source>
</evidence>
<evidence type="ECO:0000313" key="13">
    <source>
        <dbReference type="Proteomes" id="UP000599024"/>
    </source>
</evidence>
<comment type="caution">
    <text evidence="12">The sequence shown here is derived from an EMBL/GenBank/DDBJ whole genome shotgun (WGS) entry which is preliminary data.</text>
</comment>
<feature type="domain" description="Glycosyl transferase family 3" evidence="10">
    <location>
        <begin position="80"/>
        <end position="331"/>
    </location>
</feature>
<dbReference type="FunFam" id="3.40.1030.10:FF:000002">
    <property type="entry name" value="Anthranilate phosphoribosyltransferase"/>
    <property type="match status" value="1"/>
</dbReference>
<gene>
    <name evidence="9 12" type="primary">trpD</name>
    <name evidence="12" type="ORF">H8E79_01590</name>
</gene>
<keyword evidence="2 9" id="KW-0028">Amino-acid biosynthesis</keyword>
<feature type="binding site" evidence="9">
    <location>
        <position position="98"/>
    </location>
    <ligand>
        <name>Mg(2+)</name>
        <dbReference type="ChEBI" id="CHEBI:18420"/>
        <label>1</label>
    </ligand>
</feature>
<evidence type="ECO:0000313" key="12">
    <source>
        <dbReference type="EMBL" id="MBC8207847.1"/>
    </source>
</evidence>
<dbReference type="UniPathway" id="UPA00035">
    <property type="reaction ID" value="UER00041"/>
</dbReference>
<evidence type="ECO:0000256" key="7">
    <source>
        <dbReference type="ARBA" id="ARBA00052328"/>
    </source>
</evidence>
<dbReference type="HAMAP" id="MF_00211">
    <property type="entry name" value="TrpD"/>
    <property type="match status" value="1"/>
</dbReference>
<keyword evidence="9" id="KW-0460">Magnesium</keyword>
<feature type="binding site" evidence="9">
    <location>
        <position position="126"/>
    </location>
    <ligand>
        <name>5-phospho-alpha-D-ribose 1-diphosphate</name>
        <dbReference type="ChEBI" id="CHEBI:58017"/>
    </ligand>
</feature>
<feature type="binding site" evidence="9">
    <location>
        <position position="117"/>
    </location>
    <ligand>
        <name>anthranilate</name>
        <dbReference type="ChEBI" id="CHEBI:16567"/>
        <label>1</label>
    </ligand>
</feature>